<keyword evidence="2" id="KW-1185">Reference proteome</keyword>
<dbReference type="GeneID" id="113470101"/>
<keyword evidence="1" id="KW-0732">Signal</keyword>
<evidence type="ECO:0000313" key="2">
    <source>
        <dbReference type="Proteomes" id="UP000079169"/>
    </source>
</evidence>
<proteinExistence type="predicted"/>
<dbReference type="RefSeq" id="XP_026684086.1">
    <property type="nucleotide sequence ID" value="XM_026828285.1"/>
</dbReference>
<dbReference type="KEGG" id="dci:113470101"/>
<dbReference type="PaxDb" id="121845-A0A3Q0J6L0"/>
<gene>
    <name evidence="3" type="primary">LOC113470101</name>
</gene>
<name>A0A3Q0J6L0_DIACI</name>
<evidence type="ECO:0000313" key="3">
    <source>
        <dbReference type="RefSeq" id="XP_026684086.1"/>
    </source>
</evidence>
<reference evidence="3" key="1">
    <citation type="submission" date="2025-08" db="UniProtKB">
        <authorList>
            <consortium name="RefSeq"/>
        </authorList>
    </citation>
    <scope>IDENTIFICATION</scope>
</reference>
<evidence type="ECO:0000256" key="1">
    <source>
        <dbReference type="SAM" id="SignalP"/>
    </source>
</evidence>
<dbReference type="AlphaFoldDB" id="A0A3Q0J6L0"/>
<accession>A0A3Q0J6L0</accession>
<sequence>MTIPCYVILVLLVISINCFPDIPQNNTIINNATGNMNVRNLTEDITQEISITNDSTTIPNLQNDISKIVRQIQPDQIKEDDKNGTDITEEEPEVFTMIAESLVEVNETEDSDNITASSVPPFSPSPYLGTVIEEVIEEPIAQHRDFTGQTNFIPMKSRQSFNTWDEAQLGRQHPTFQTSPTILPVLLGDSYALHADDTMNQDFDNPDFNENPFGRIKFPDEKSKYYPVFLNENEIDNQDKPLKFDYESNYKQYDFPYKIESAATGGSQELQALDKTVHVHNHYNNYKDNPRTVHGSDIMKNINKTSLPLEMKKSFPMKPQHTTWKKVAHTVMAFLPIGLMLAAIPPRVVKANSTNYYPAREDHPPAPHRVNQFFKENVNSRQAI</sequence>
<feature type="signal peptide" evidence="1">
    <location>
        <begin position="1"/>
        <end position="18"/>
    </location>
</feature>
<organism evidence="2 3">
    <name type="scientific">Diaphorina citri</name>
    <name type="common">Asian citrus psyllid</name>
    <dbReference type="NCBI Taxonomy" id="121845"/>
    <lineage>
        <taxon>Eukaryota</taxon>
        <taxon>Metazoa</taxon>
        <taxon>Ecdysozoa</taxon>
        <taxon>Arthropoda</taxon>
        <taxon>Hexapoda</taxon>
        <taxon>Insecta</taxon>
        <taxon>Pterygota</taxon>
        <taxon>Neoptera</taxon>
        <taxon>Paraneoptera</taxon>
        <taxon>Hemiptera</taxon>
        <taxon>Sternorrhyncha</taxon>
        <taxon>Psylloidea</taxon>
        <taxon>Psyllidae</taxon>
        <taxon>Diaphorininae</taxon>
        <taxon>Diaphorina</taxon>
    </lineage>
</organism>
<dbReference type="Proteomes" id="UP000079169">
    <property type="component" value="Unplaced"/>
</dbReference>
<feature type="chain" id="PRO_5018121594" evidence="1">
    <location>
        <begin position="19"/>
        <end position="384"/>
    </location>
</feature>
<protein>
    <submittedName>
        <fullName evidence="3">Uncharacterized protein LOC113470101</fullName>
    </submittedName>
</protein>